<dbReference type="InterPro" id="IPR039298">
    <property type="entry name" value="ACOT13"/>
</dbReference>
<dbReference type="PANTHER" id="PTHR21660">
    <property type="entry name" value="THIOESTERASE SUPERFAMILY MEMBER-RELATED"/>
    <property type="match status" value="1"/>
</dbReference>
<gene>
    <name evidence="4" type="ORF">IC620_01040</name>
</gene>
<evidence type="ECO:0000256" key="1">
    <source>
        <dbReference type="ARBA" id="ARBA00008324"/>
    </source>
</evidence>
<dbReference type="RefSeq" id="WP_191139150.1">
    <property type="nucleotide sequence ID" value="NZ_JACXAG020000002.1"/>
</dbReference>
<dbReference type="AlphaFoldDB" id="A0A926N830"/>
<feature type="domain" description="Thioesterase" evidence="3">
    <location>
        <begin position="71"/>
        <end position="147"/>
    </location>
</feature>
<evidence type="ECO:0000256" key="2">
    <source>
        <dbReference type="ARBA" id="ARBA00022801"/>
    </source>
</evidence>
<dbReference type="PANTHER" id="PTHR21660:SF1">
    <property type="entry name" value="ACYL-COENZYME A THIOESTERASE 13"/>
    <property type="match status" value="1"/>
</dbReference>
<dbReference type="InterPro" id="IPR006683">
    <property type="entry name" value="Thioestr_dom"/>
</dbReference>
<keyword evidence="2" id="KW-0378">Hydrolase</keyword>
<evidence type="ECO:0000313" key="5">
    <source>
        <dbReference type="Proteomes" id="UP000661691"/>
    </source>
</evidence>
<keyword evidence="5" id="KW-1185">Reference proteome</keyword>
<evidence type="ECO:0000259" key="3">
    <source>
        <dbReference type="Pfam" id="PF03061"/>
    </source>
</evidence>
<dbReference type="NCBIfam" id="TIGR00369">
    <property type="entry name" value="unchar_dom_1"/>
    <property type="match status" value="1"/>
</dbReference>
<dbReference type="Proteomes" id="UP000661691">
    <property type="component" value="Unassembled WGS sequence"/>
</dbReference>
<evidence type="ECO:0000313" key="4">
    <source>
        <dbReference type="EMBL" id="MBD1370947.1"/>
    </source>
</evidence>
<dbReference type="SUPFAM" id="SSF54637">
    <property type="entry name" value="Thioesterase/thiol ester dehydrase-isomerase"/>
    <property type="match status" value="1"/>
</dbReference>
<protein>
    <submittedName>
        <fullName evidence="4">PaaI family thioesterase</fullName>
    </submittedName>
</protein>
<dbReference type="Gene3D" id="3.10.129.10">
    <property type="entry name" value="Hotdog Thioesterase"/>
    <property type="match status" value="1"/>
</dbReference>
<dbReference type="InterPro" id="IPR003736">
    <property type="entry name" value="PAAI_dom"/>
</dbReference>
<accession>A0A926N830</accession>
<dbReference type="CDD" id="cd03443">
    <property type="entry name" value="PaaI_thioesterase"/>
    <property type="match status" value="1"/>
</dbReference>
<dbReference type="InterPro" id="IPR029069">
    <property type="entry name" value="HotDog_dom_sf"/>
</dbReference>
<dbReference type="GO" id="GO:0047617">
    <property type="term" value="F:fatty acyl-CoA hydrolase activity"/>
    <property type="evidence" value="ECO:0007669"/>
    <property type="project" value="InterPro"/>
</dbReference>
<sequence length="163" mass="17828">MELQDELLQVIAEGSDEEKEVLALAIQAIKQKRDRNSAFLSGFMGLKGEFVDEDTYEFQIPITSYLLNRAGIVHGGMTATLADSTMGSLINKKLPEGYVALTSEMKINYLKPGVGEKLISRAKILQLGSSLAVATCEVTNEKGKLICFASGTFFVFARKKNGR</sequence>
<comment type="caution">
    <text evidence="4">The sequence shown here is derived from an EMBL/GenBank/DDBJ whole genome shotgun (WGS) entry which is preliminary data.</text>
</comment>
<reference evidence="4" key="1">
    <citation type="submission" date="2020-09" db="EMBL/GenBank/DDBJ databases">
        <title>A novel bacterium of genus Hazenella, isolated from South China Sea.</title>
        <authorList>
            <person name="Huang H."/>
            <person name="Mo K."/>
            <person name="Hu Y."/>
        </authorList>
    </citation>
    <scope>NUCLEOTIDE SEQUENCE</scope>
    <source>
        <strain evidence="4">IB182357</strain>
    </source>
</reference>
<name>A0A926N830_9BACL</name>
<organism evidence="4 5">
    <name type="scientific">Polycladospora coralii</name>
    <dbReference type="NCBI Taxonomy" id="2771432"/>
    <lineage>
        <taxon>Bacteria</taxon>
        <taxon>Bacillati</taxon>
        <taxon>Bacillota</taxon>
        <taxon>Bacilli</taxon>
        <taxon>Bacillales</taxon>
        <taxon>Thermoactinomycetaceae</taxon>
        <taxon>Polycladospora</taxon>
    </lineage>
</organism>
<dbReference type="EMBL" id="JACXAH010000002">
    <property type="protein sequence ID" value="MBD1370947.1"/>
    <property type="molecule type" value="Genomic_DNA"/>
</dbReference>
<proteinExistence type="inferred from homology"/>
<dbReference type="Pfam" id="PF03061">
    <property type="entry name" value="4HBT"/>
    <property type="match status" value="1"/>
</dbReference>
<comment type="similarity">
    <text evidence="1">Belongs to the thioesterase PaaI family.</text>
</comment>